<evidence type="ECO:0000313" key="1">
    <source>
        <dbReference type="EMBL" id="MBE9234782.1"/>
    </source>
</evidence>
<accession>A0ABR9VAN0</accession>
<dbReference type="Proteomes" id="UP000606776">
    <property type="component" value="Unassembled WGS sequence"/>
</dbReference>
<dbReference type="EMBL" id="JADEWB010000005">
    <property type="protein sequence ID" value="MBE9234782.1"/>
    <property type="molecule type" value="Genomic_DNA"/>
</dbReference>
<proteinExistence type="predicted"/>
<reference evidence="1 2" key="1">
    <citation type="submission" date="2020-10" db="EMBL/GenBank/DDBJ databases">
        <authorList>
            <person name="Castelo-Branco R."/>
            <person name="Eusebio N."/>
            <person name="Adriana R."/>
            <person name="Vieira A."/>
            <person name="Brugerolle De Fraissinette N."/>
            <person name="Rezende De Castro R."/>
            <person name="Schneider M.P."/>
            <person name="Vasconcelos V."/>
            <person name="Leao P.N."/>
        </authorList>
    </citation>
    <scope>NUCLEOTIDE SEQUENCE [LARGE SCALE GENOMIC DNA]</scope>
    <source>
        <strain evidence="1 2">LEGE 00250</strain>
    </source>
</reference>
<keyword evidence="2" id="KW-1185">Reference proteome</keyword>
<sequence>MTNFHTQAKEPNPQPRSLAGKETIISPFLVAENIVGVSGSTSLTNRSQKSGV</sequence>
<protein>
    <submittedName>
        <fullName evidence="1">Uncharacterized protein</fullName>
    </submittedName>
</protein>
<evidence type="ECO:0000313" key="2">
    <source>
        <dbReference type="Proteomes" id="UP000606776"/>
    </source>
</evidence>
<comment type="caution">
    <text evidence="1">The sequence shown here is derived from an EMBL/GenBank/DDBJ whole genome shotgun (WGS) entry which is preliminary data.</text>
</comment>
<gene>
    <name evidence="1" type="ORF">IQ227_01690</name>
</gene>
<name>A0ABR9VAN0_9CYAN</name>
<organism evidence="1 2">
    <name type="scientific">Sphaerospermopsis aphanizomenoides LEGE 00250</name>
    <dbReference type="NCBI Taxonomy" id="2777972"/>
    <lineage>
        <taxon>Bacteria</taxon>
        <taxon>Bacillati</taxon>
        <taxon>Cyanobacteriota</taxon>
        <taxon>Cyanophyceae</taxon>
        <taxon>Nostocales</taxon>
        <taxon>Aphanizomenonaceae</taxon>
        <taxon>Sphaerospermopsis</taxon>
        <taxon>Sphaerospermopsis aphanizomenoides</taxon>
    </lineage>
</organism>